<comment type="caution">
    <text evidence="7">The sequence shown here is derived from an EMBL/GenBank/DDBJ whole genome shotgun (WGS) entry which is preliminary data.</text>
</comment>
<dbReference type="PATRIC" id="fig|1263870.3.peg.1479"/>
<dbReference type="GO" id="GO:0003677">
    <property type="term" value="F:DNA binding"/>
    <property type="evidence" value="ECO:0007669"/>
    <property type="project" value="UniProtKB-KW"/>
</dbReference>
<evidence type="ECO:0000256" key="4">
    <source>
        <dbReference type="PROSITE-ProRule" id="PRU00169"/>
    </source>
</evidence>
<feature type="domain" description="Response regulatory" evidence="6">
    <location>
        <begin position="32"/>
        <end position="146"/>
    </location>
</feature>
<keyword evidence="8" id="KW-1185">Reference proteome</keyword>
<evidence type="ECO:0000259" key="5">
    <source>
        <dbReference type="PROSITE" id="PS50043"/>
    </source>
</evidence>
<evidence type="ECO:0000259" key="6">
    <source>
        <dbReference type="PROSITE" id="PS50110"/>
    </source>
</evidence>
<dbReference type="InterPro" id="IPR000792">
    <property type="entry name" value="Tscrpt_reg_LuxR_C"/>
</dbReference>
<dbReference type="Proteomes" id="UP000011885">
    <property type="component" value="Unassembled WGS sequence"/>
</dbReference>
<keyword evidence="1" id="KW-0805">Transcription regulation</keyword>
<keyword evidence="4" id="KW-0597">Phosphoprotein</keyword>
<proteinExistence type="predicted"/>
<gene>
    <name evidence="7" type="ORF">RSSM_01382</name>
</gene>
<dbReference type="PANTHER" id="PTHR44688:SF16">
    <property type="entry name" value="DNA-BINDING TRANSCRIPTIONAL ACTIVATOR DEVR_DOSR"/>
    <property type="match status" value="1"/>
</dbReference>
<name>M5U796_9BACT</name>
<keyword evidence="3" id="KW-0804">Transcription</keyword>
<dbReference type="EMBL" id="ANOH01000107">
    <property type="protein sequence ID" value="EMI57154.1"/>
    <property type="molecule type" value="Genomic_DNA"/>
</dbReference>
<sequence>MNVRDIARPLFPEQYSSQLSRYVDMSFEMRSTVYVVDDDEVVLRAVVRCLEQVGHEVVALPSAESFLEQYCDVGPGCLVLDLCLAGMSGHALQEAMVEREIRIPILFMSGNAGIQDATKSLRLGAVDFLEKPLDITHLKQRVADAIEADQVSRSRQSRLDEIGQLIEGLSPREREIMYLVVDGLATKNIASRLDISPKTVEVHRSKITKRMKVESVAQLVAMVTEHRLAVEAKPGT</sequence>
<dbReference type="RefSeq" id="WP_008675745.1">
    <property type="nucleotide sequence ID" value="NZ_ANOH01000107.1"/>
</dbReference>
<dbReference type="PRINTS" id="PR00038">
    <property type="entry name" value="HTHLUXR"/>
</dbReference>
<dbReference type="CDD" id="cd06170">
    <property type="entry name" value="LuxR_C_like"/>
    <property type="match status" value="1"/>
</dbReference>
<dbReference type="SMART" id="SM00421">
    <property type="entry name" value="HTH_LUXR"/>
    <property type="match status" value="1"/>
</dbReference>
<feature type="domain" description="HTH luxR-type" evidence="5">
    <location>
        <begin position="162"/>
        <end position="227"/>
    </location>
</feature>
<protein>
    <submittedName>
        <fullName evidence="7">Two component LuxR family transcriptional regulator</fullName>
    </submittedName>
</protein>
<dbReference type="InterPro" id="IPR036388">
    <property type="entry name" value="WH-like_DNA-bd_sf"/>
</dbReference>
<dbReference type="PROSITE" id="PS50043">
    <property type="entry name" value="HTH_LUXR_2"/>
    <property type="match status" value="1"/>
</dbReference>
<evidence type="ECO:0000256" key="2">
    <source>
        <dbReference type="ARBA" id="ARBA00023125"/>
    </source>
</evidence>
<reference evidence="7 8" key="1">
    <citation type="journal article" date="2013" name="Mar. Genomics">
        <title>Expression of sulfatases in Rhodopirellula baltica and the diversity of sulfatases in the genus Rhodopirellula.</title>
        <authorList>
            <person name="Wegner C.E."/>
            <person name="Richter-Heitmann T."/>
            <person name="Klindworth A."/>
            <person name="Klockow C."/>
            <person name="Richter M."/>
            <person name="Achstetter T."/>
            <person name="Glockner F.O."/>
            <person name="Harder J."/>
        </authorList>
    </citation>
    <scope>NUCLEOTIDE SEQUENCE [LARGE SCALE GENOMIC DNA]</scope>
    <source>
        <strain evidence="7 8">SM41</strain>
    </source>
</reference>
<organism evidence="7 8">
    <name type="scientific">Rhodopirellula sallentina SM41</name>
    <dbReference type="NCBI Taxonomy" id="1263870"/>
    <lineage>
        <taxon>Bacteria</taxon>
        <taxon>Pseudomonadati</taxon>
        <taxon>Planctomycetota</taxon>
        <taxon>Planctomycetia</taxon>
        <taxon>Pirellulales</taxon>
        <taxon>Pirellulaceae</taxon>
        <taxon>Rhodopirellula</taxon>
    </lineage>
</organism>
<dbReference type="InterPro" id="IPR001789">
    <property type="entry name" value="Sig_transdc_resp-reg_receiver"/>
</dbReference>
<evidence type="ECO:0000256" key="3">
    <source>
        <dbReference type="ARBA" id="ARBA00023163"/>
    </source>
</evidence>
<dbReference type="GO" id="GO:0000160">
    <property type="term" value="P:phosphorelay signal transduction system"/>
    <property type="evidence" value="ECO:0007669"/>
    <property type="project" value="InterPro"/>
</dbReference>
<feature type="modified residue" description="4-aspartylphosphate" evidence="4">
    <location>
        <position position="81"/>
    </location>
</feature>
<evidence type="ECO:0000313" key="7">
    <source>
        <dbReference type="EMBL" id="EMI57154.1"/>
    </source>
</evidence>
<dbReference type="AlphaFoldDB" id="M5U796"/>
<dbReference type="GO" id="GO:0006355">
    <property type="term" value="P:regulation of DNA-templated transcription"/>
    <property type="evidence" value="ECO:0007669"/>
    <property type="project" value="InterPro"/>
</dbReference>
<dbReference type="SMART" id="SM00448">
    <property type="entry name" value="REC"/>
    <property type="match status" value="1"/>
</dbReference>
<dbReference type="PROSITE" id="PS50110">
    <property type="entry name" value="RESPONSE_REGULATORY"/>
    <property type="match status" value="1"/>
</dbReference>
<evidence type="ECO:0000313" key="8">
    <source>
        <dbReference type="Proteomes" id="UP000011885"/>
    </source>
</evidence>
<dbReference type="Gene3D" id="3.40.50.2300">
    <property type="match status" value="1"/>
</dbReference>
<dbReference type="InterPro" id="IPR011006">
    <property type="entry name" value="CheY-like_superfamily"/>
</dbReference>
<evidence type="ECO:0000256" key="1">
    <source>
        <dbReference type="ARBA" id="ARBA00023015"/>
    </source>
</evidence>
<dbReference type="Gene3D" id="1.10.10.10">
    <property type="entry name" value="Winged helix-like DNA-binding domain superfamily/Winged helix DNA-binding domain"/>
    <property type="match status" value="1"/>
</dbReference>
<dbReference type="Pfam" id="PF00196">
    <property type="entry name" value="GerE"/>
    <property type="match status" value="1"/>
</dbReference>
<dbReference type="PANTHER" id="PTHR44688">
    <property type="entry name" value="DNA-BINDING TRANSCRIPTIONAL ACTIVATOR DEVR_DOSR"/>
    <property type="match status" value="1"/>
</dbReference>
<dbReference type="Pfam" id="PF00072">
    <property type="entry name" value="Response_reg"/>
    <property type="match status" value="1"/>
</dbReference>
<accession>M5U796</accession>
<keyword evidence="2" id="KW-0238">DNA-binding</keyword>
<dbReference type="SUPFAM" id="SSF52172">
    <property type="entry name" value="CheY-like"/>
    <property type="match status" value="1"/>
</dbReference>